<feature type="transmembrane region" description="Helical" evidence="2">
    <location>
        <begin position="261"/>
        <end position="286"/>
    </location>
</feature>
<keyword evidence="2" id="KW-0472">Membrane</keyword>
<gene>
    <name evidence="4" type="ORF">AC579_2716</name>
</gene>
<dbReference type="PANTHER" id="PTHR39614:SF2">
    <property type="entry name" value="INTEGRAL MEMBRANE PROTEIN"/>
    <property type="match status" value="1"/>
</dbReference>
<comment type="caution">
    <text evidence="4">The sequence shown here is derived from an EMBL/GenBank/DDBJ whole genome shotgun (WGS) entry which is preliminary data.</text>
</comment>
<keyword evidence="5" id="KW-1185">Reference proteome</keyword>
<sequence>MPQRPASNSRAASWRNSTHASRNACPWWHCYMTTCTPLALRLHADTPHPPRQRHHILPPPLEYLLYRPPFCCATKAQAAMSAPEVPILPDLNSGPRNFITTPQDHGGIALTICTLMATWVVLCFLVRMYMRATVSGPFGKDDIFCCIATIFGVVQMIVASAAVSFGFGKALELLTDAQIAKASKAVYAAQLLYIVTNALTKCTVALLLARIVFIKSRVYACYAVLALSALWGFASFLGEAIRCTHEPPWKIVGSQCTNQYSSWQAITAFNIIIEILILAMPIWLVWGLQTDFMRKFTVVAIFSLRLPVIVAAALRIHFLSQTIGSSEPLLRGVIPFICLNIEMHYGLMAATMPTLKPFVGAFNTGWGTYDTQGISGYGQNSSAHSYALHSLGNKSNKSARSNRKASTPFNGTQNSDRDAATGTPHFPKNITYIKSGRADPTRLSAGSDNSTQLIIRQDRTTELHVEDETRRELNSSYGEDSIDLVKRPPYSQER</sequence>
<name>A0A139IW41_9PEZI</name>
<proteinExistence type="predicted"/>
<feature type="transmembrane region" description="Helical" evidence="2">
    <location>
        <begin position="298"/>
        <end position="318"/>
    </location>
</feature>
<dbReference type="OrthoDB" id="3897607at2759"/>
<accession>A0A139IW41</accession>
<evidence type="ECO:0000259" key="3">
    <source>
        <dbReference type="Pfam" id="PF20684"/>
    </source>
</evidence>
<evidence type="ECO:0000313" key="4">
    <source>
        <dbReference type="EMBL" id="KXT18754.1"/>
    </source>
</evidence>
<feature type="transmembrane region" description="Helical" evidence="2">
    <location>
        <begin position="108"/>
        <end position="130"/>
    </location>
</feature>
<feature type="compositionally biased region" description="Polar residues" evidence="1">
    <location>
        <begin position="393"/>
        <end position="414"/>
    </location>
</feature>
<dbReference type="EMBL" id="LFZO01000004">
    <property type="protein sequence ID" value="KXT18754.1"/>
    <property type="molecule type" value="Genomic_DNA"/>
</dbReference>
<feature type="region of interest" description="Disordered" evidence="1">
    <location>
        <begin position="465"/>
        <end position="494"/>
    </location>
</feature>
<dbReference type="Proteomes" id="UP000073492">
    <property type="component" value="Unassembled WGS sequence"/>
</dbReference>
<dbReference type="Pfam" id="PF20684">
    <property type="entry name" value="Fung_rhodopsin"/>
    <property type="match status" value="1"/>
</dbReference>
<feature type="transmembrane region" description="Helical" evidence="2">
    <location>
        <begin position="187"/>
        <end position="208"/>
    </location>
</feature>
<protein>
    <recommendedName>
        <fullName evidence="3">Rhodopsin domain-containing protein</fullName>
    </recommendedName>
</protein>
<reference evidence="4 5" key="1">
    <citation type="submission" date="2015-07" db="EMBL/GenBank/DDBJ databases">
        <title>Comparative genomics of the Sigatoka disease complex on banana suggests a link between parallel evolutionary changes in Pseudocercospora fijiensis and Pseudocercospora eumusae and increased virulence on the banana host.</title>
        <authorList>
            <person name="Chang T.-C."/>
            <person name="Salvucci A."/>
            <person name="Crous P.W."/>
            <person name="Stergiopoulos I."/>
        </authorList>
    </citation>
    <scope>NUCLEOTIDE SEQUENCE [LARGE SCALE GENOMIC DNA]</scope>
    <source>
        <strain evidence="4 5">CBS 116634</strain>
    </source>
</reference>
<organism evidence="4 5">
    <name type="scientific">Pseudocercospora musae</name>
    <dbReference type="NCBI Taxonomy" id="113226"/>
    <lineage>
        <taxon>Eukaryota</taxon>
        <taxon>Fungi</taxon>
        <taxon>Dikarya</taxon>
        <taxon>Ascomycota</taxon>
        <taxon>Pezizomycotina</taxon>
        <taxon>Dothideomycetes</taxon>
        <taxon>Dothideomycetidae</taxon>
        <taxon>Mycosphaerellales</taxon>
        <taxon>Mycosphaerellaceae</taxon>
        <taxon>Pseudocercospora</taxon>
    </lineage>
</organism>
<evidence type="ECO:0000256" key="1">
    <source>
        <dbReference type="SAM" id="MobiDB-lite"/>
    </source>
</evidence>
<dbReference type="InterPro" id="IPR049326">
    <property type="entry name" value="Rhodopsin_dom_fungi"/>
</dbReference>
<dbReference type="PANTHER" id="PTHR39614">
    <property type="entry name" value="INTEGRAL MEMBRANE PROTEIN"/>
    <property type="match status" value="1"/>
</dbReference>
<evidence type="ECO:0000256" key="2">
    <source>
        <dbReference type="SAM" id="Phobius"/>
    </source>
</evidence>
<feature type="transmembrane region" description="Helical" evidence="2">
    <location>
        <begin position="220"/>
        <end position="241"/>
    </location>
</feature>
<feature type="region of interest" description="Disordered" evidence="1">
    <location>
        <begin position="393"/>
        <end position="451"/>
    </location>
</feature>
<dbReference type="AlphaFoldDB" id="A0A139IW41"/>
<keyword evidence="2" id="KW-1133">Transmembrane helix</keyword>
<feature type="transmembrane region" description="Helical" evidence="2">
    <location>
        <begin position="142"/>
        <end position="167"/>
    </location>
</feature>
<feature type="domain" description="Rhodopsin" evidence="3">
    <location>
        <begin position="126"/>
        <end position="359"/>
    </location>
</feature>
<evidence type="ECO:0000313" key="5">
    <source>
        <dbReference type="Proteomes" id="UP000073492"/>
    </source>
</evidence>
<keyword evidence="2" id="KW-0812">Transmembrane</keyword>